<dbReference type="OrthoDB" id="9816043at2"/>
<evidence type="ECO:0000313" key="1">
    <source>
        <dbReference type="EMBL" id="KAA8996683.1"/>
    </source>
</evidence>
<evidence type="ECO:0000313" key="2">
    <source>
        <dbReference type="Proteomes" id="UP000335415"/>
    </source>
</evidence>
<proteinExistence type="predicted"/>
<accession>A0A5J5FU30</accession>
<dbReference type="Proteomes" id="UP000335415">
    <property type="component" value="Unassembled WGS sequence"/>
</dbReference>
<dbReference type="AlphaFoldDB" id="A0A5J5FU30"/>
<keyword evidence="2" id="KW-1185">Reference proteome</keyword>
<gene>
    <name evidence="1" type="ORF">FJU30_20995</name>
</gene>
<reference evidence="1 2" key="1">
    <citation type="submission" date="2019-09" db="EMBL/GenBank/DDBJ databases">
        <authorList>
            <person name="Li Y."/>
        </authorList>
    </citation>
    <scope>NUCLEOTIDE SEQUENCE [LARGE SCALE GENOMIC DNA]</scope>
    <source>
        <strain evidence="1 2">L3-3HA</strain>
    </source>
</reference>
<sequence>MEQTCRLIIPFGYAMLFSDWRQLSILTDVLQIGGFIWRGLAPWDKTAASRAPHTGYSRHQCEYMDWGRVGTLPKCQQDAPWPGMLSQRVIPTEKLHMTGKPVEPIRPVSPDGHILDRLWTAPQPPLPFCMPAIVSPVLR</sequence>
<dbReference type="RefSeq" id="WP_150436928.1">
    <property type="nucleotide sequence ID" value="NZ_VYKJ01000013.1"/>
</dbReference>
<protein>
    <submittedName>
        <fullName evidence="1">Uncharacterized protein</fullName>
    </submittedName>
</protein>
<comment type="caution">
    <text evidence="1">The sequence shown here is derived from an EMBL/GenBank/DDBJ whole genome shotgun (WGS) entry which is preliminary data.</text>
</comment>
<name>A0A5J5FU30_9GAMM</name>
<organism evidence="1 2">
    <name type="scientific">Affinibrenneria salicis</name>
    <dbReference type="NCBI Taxonomy" id="2590031"/>
    <lineage>
        <taxon>Bacteria</taxon>
        <taxon>Pseudomonadati</taxon>
        <taxon>Pseudomonadota</taxon>
        <taxon>Gammaproteobacteria</taxon>
        <taxon>Enterobacterales</taxon>
        <taxon>Pectobacteriaceae</taxon>
        <taxon>Affinibrenneria</taxon>
    </lineage>
</organism>
<dbReference type="EMBL" id="VYKJ01000013">
    <property type="protein sequence ID" value="KAA8996683.1"/>
    <property type="molecule type" value="Genomic_DNA"/>
</dbReference>